<dbReference type="Proteomes" id="UP000822688">
    <property type="component" value="Chromosome 2"/>
</dbReference>
<dbReference type="InterPro" id="IPR018971">
    <property type="entry name" value="DUF1997"/>
</dbReference>
<organism evidence="2 4">
    <name type="scientific">Ceratodon purpureus</name>
    <name type="common">Fire moss</name>
    <name type="synonym">Dicranum purpureum</name>
    <dbReference type="NCBI Taxonomy" id="3225"/>
    <lineage>
        <taxon>Eukaryota</taxon>
        <taxon>Viridiplantae</taxon>
        <taxon>Streptophyta</taxon>
        <taxon>Embryophyta</taxon>
        <taxon>Bryophyta</taxon>
        <taxon>Bryophytina</taxon>
        <taxon>Bryopsida</taxon>
        <taxon>Dicranidae</taxon>
        <taxon>Pseudoditrichales</taxon>
        <taxon>Ditrichaceae</taxon>
        <taxon>Ceratodon</taxon>
    </lineage>
</organism>
<evidence type="ECO:0000313" key="3">
    <source>
        <dbReference type="EMBL" id="KAG0586304.1"/>
    </source>
</evidence>
<feature type="region of interest" description="Disordered" evidence="1">
    <location>
        <begin position="15"/>
        <end position="36"/>
    </location>
</feature>
<dbReference type="EMBL" id="CM026422">
    <property type="protein sequence ID" value="KAG0586304.1"/>
    <property type="molecule type" value="Genomic_DNA"/>
</dbReference>
<accession>A0A8T0ITH2</accession>
<dbReference type="EMBL" id="CM026422">
    <property type="protein sequence ID" value="KAG0586299.1"/>
    <property type="molecule type" value="Genomic_DNA"/>
</dbReference>
<dbReference type="Pfam" id="PF09366">
    <property type="entry name" value="DUF1997"/>
    <property type="match status" value="1"/>
</dbReference>
<protein>
    <submittedName>
        <fullName evidence="2">Uncharacterized protein</fullName>
    </submittedName>
</protein>
<keyword evidence="4" id="KW-1185">Reference proteome</keyword>
<dbReference type="PANTHER" id="PTHR34133">
    <property type="entry name" value="OS07G0633000 PROTEIN"/>
    <property type="match status" value="1"/>
</dbReference>
<reference evidence="2" key="1">
    <citation type="submission" date="2020-06" db="EMBL/GenBank/DDBJ databases">
        <title>WGS assembly of Ceratodon purpureus strain R40.</title>
        <authorList>
            <person name="Carey S.B."/>
            <person name="Jenkins J."/>
            <person name="Shu S."/>
            <person name="Lovell J.T."/>
            <person name="Sreedasyam A."/>
            <person name="Maumus F."/>
            <person name="Tiley G.P."/>
            <person name="Fernandez-Pozo N."/>
            <person name="Barry K."/>
            <person name="Chen C."/>
            <person name="Wang M."/>
            <person name="Lipzen A."/>
            <person name="Daum C."/>
            <person name="Saski C.A."/>
            <person name="Payton A.C."/>
            <person name="Mcbreen J.C."/>
            <person name="Conrad R.E."/>
            <person name="Kollar L.M."/>
            <person name="Olsson S."/>
            <person name="Huttunen S."/>
            <person name="Landis J.B."/>
            <person name="Wickett N.J."/>
            <person name="Johnson M.G."/>
            <person name="Rensing S.A."/>
            <person name="Grimwood J."/>
            <person name="Schmutz J."/>
            <person name="Mcdaniel S.F."/>
        </authorList>
    </citation>
    <scope>NUCLEOTIDE SEQUENCE</scope>
    <source>
        <strain evidence="2">R40</strain>
    </source>
</reference>
<gene>
    <name evidence="2" type="ORF">KC19_2G080300</name>
    <name evidence="3" type="ORF">KC19_2G080800</name>
</gene>
<evidence type="ECO:0000256" key="1">
    <source>
        <dbReference type="SAM" id="MobiDB-lite"/>
    </source>
</evidence>
<dbReference type="AlphaFoldDB" id="A0A8T0ITH2"/>
<proteinExistence type="predicted"/>
<comment type="caution">
    <text evidence="2">The sequence shown here is derived from an EMBL/GenBank/DDBJ whole genome shotgun (WGS) entry which is preliminary data.</text>
</comment>
<name>A0A8T0ITH2_CERPU</name>
<feature type="compositionally biased region" description="Low complexity" evidence="1">
    <location>
        <begin position="16"/>
        <end position="34"/>
    </location>
</feature>
<evidence type="ECO:0000313" key="4">
    <source>
        <dbReference type="Proteomes" id="UP000822688"/>
    </source>
</evidence>
<evidence type="ECO:0000313" key="2">
    <source>
        <dbReference type="EMBL" id="KAG0586299.1"/>
    </source>
</evidence>
<sequence>MASVLCNKTCAVSSTLSRRQPLQPSPQPHSHSLPARTKSSLGARLAFQNSALHGLTISSTATTHLSSNSPPQRSPTTAPVSAKLVKFTGRKEVSIPFQENSLPPGEYLKETERIVNVTFPDSARIKYLGDSVWQARLLTITFFQFSATPSTDVRVVHENGVLIIDSTRLILDVTGLPEQFRNMNLQFTLHGELRVYPRTNGSPTSAPRMWDFGGWVNISVGANLPLPLSLIPERLLTGVGNQVVARILGAMEGALLQGIIDDYNAWCASPNPQAQAVPASGKQ</sequence>
<dbReference type="PANTHER" id="PTHR34133:SF8">
    <property type="entry name" value="OS07G0633000 PROTEIN"/>
    <property type="match status" value="1"/>
</dbReference>